<dbReference type="GO" id="GO:0031146">
    <property type="term" value="P:SCF-dependent proteasomal ubiquitin-dependent protein catabolic process"/>
    <property type="evidence" value="ECO:0007669"/>
    <property type="project" value="TreeGrafter"/>
</dbReference>
<dbReference type="Gene3D" id="3.80.10.10">
    <property type="entry name" value="Ribonuclease Inhibitor"/>
    <property type="match status" value="1"/>
</dbReference>
<evidence type="ECO:0000313" key="4">
    <source>
        <dbReference type="Proteomes" id="UP001190700"/>
    </source>
</evidence>
<sequence length="548" mass="59918">MQDSLTRSSPPSLLTICCRALARYWLDVAATRSHGRVELKELPGPQLSELSNLPLDVSQQIYSIAVEDDSNGSRPGLEDLLFNYARCVWRPPRLSLDGTSPTVTLRTITRLYLLPSLQHLEILDCPWLESLAWITALPDLKCLLLSRCNNLQPAALRMLVTEGQRLRLLGLDGCSAITDAAATFLAGLVAIEAISLNDTAVTDTTVEALTFGVRQAEWRRREAASRKSPAPRADDQDVAEGQWPPLRELVEIHLAGTQVTDACAEALLGLPALESLDLAYTKVWRSTIAKLSAKFNLSPCQPEAPRTLQGSNARAAASRRVGGKCRCGKGALRDKPRWVEEWEWEGVKLLLTCPTYDDAPHMVAHNLSTPAQHAGRSQWNNCPYLSNHPPSPHPGSISGGVLQTQPPQWGTYANHLLSPHYFRPGGYCATDPYVGSSSNGGVPAPSEAMRSHWRGEYYSEQGDAWSAVPGDGSRAGTGEQPSRMLAWTAWGEEAAEIQPTPFDTISRNEGGGTSIDQLPGWPLSASAPRGRRARPQHHRARRVAPRHT</sequence>
<dbReference type="Proteomes" id="UP001190700">
    <property type="component" value="Unassembled WGS sequence"/>
</dbReference>
<dbReference type="InterPro" id="IPR032675">
    <property type="entry name" value="LRR_dom_sf"/>
</dbReference>
<comment type="subcellular location">
    <subcellularLocation>
        <location evidence="1">Cytoplasm</location>
        <location evidence="1">Cytoskeleton</location>
        <location evidence="1">Cilium axoneme</location>
    </subcellularLocation>
</comment>
<dbReference type="EMBL" id="LGRX02032857">
    <property type="protein sequence ID" value="KAK3243429.1"/>
    <property type="molecule type" value="Genomic_DNA"/>
</dbReference>
<comment type="caution">
    <text evidence="3">The sequence shown here is derived from an EMBL/GenBank/DDBJ whole genome shotgun (WGS) entry which is preliminary data.</text>
</comment>
<feature type="compositionally biased region" description="Basic residues" evidence="2">
    <location>
        <begin position="529"/>
        <end position="548"/>
    </location>
</feature>
<dbReference type="PANTHER" id="PTHR13318">
    <property type="entry name" value="PARTNER OF PAIRED, ISOFORM B-RELATED"/>
    <property type="match status" value="1"/>
</dbReference>
<proteinExistence type="predicted"/>
<feature type="region of interest" description="Disordered" evidence="2">
    <location>
        <begin position="502"/>
        <end position="548"/>
    </location>
</feature>
<dbReference type="PANTHER" id="PTHR13318:SF190">
    <property type="entry name" value="PARTNER OF PAIRED, ISOFORM B"/>
    <property type="match status" value="1"/>
</dbReference>
<gene>
    <name evidence="3" type="ORF">CYMTET_46914</name>
</gene>
<accession>A0AAE0EX36</accession>
<dbReference type="AlphaFoldDB" id="A0AAE0EX36"/>
<organism evidence="3 4">
    <name type="scientific">Cymbomonas tetramitiformis</name>
    <dbReference type="NCBI Taxonomy" id="36881"/>
    <lineage>
        <taxon>Eukaryota</taxon>
        <taxon>Viridiplantae</taxon>
        <taxon>Chlorophyta</taxon>
        <taxon>Pyramimonadophyceae</taxon>
        <taxon>Pyramimonadales</taxon>
        <taxon>Pyramimonadaceae</taxon>
        <taxon>Cymbomonas</taxon>
    </lineage>
</organism>
<dbReference type="SUPFAM" id="SSF52047">
    <property type="entry name" value="RNI-like"/>
    <property type="match status" value="1"/>
</dbReference>
<keyword evidence="4" id="KW-1185">Reference proteome</keyword>
<reference evidence="3 4" key="1">
    <citation type="journal article" date="2015" name="Genome Biol. Evol.">
        <title>Comparative Genomics of a Bacterivorous Green Alga Reveals Evolutionary Causalities and Consequences of Phago-Mixotrophic Mode of Nutrition.</title>
        <authorList>
            <person name="Burns J.A."/>
            <person name="Paasch A."/>
            <person name="Narechania A."/>
            <person name="Kim E."/>
        </authorList>
    </citation>
    <scope>NUCLEOTIDE SEQUENCE [LARGE SCALE GENOMIC DNA]</scope>
    <source>
        <strain evidence="3 4">PLY_AMNH</strain>
    </source>
</reference>
<protein>
    <submittedName>
        <fullName evidence="3">Uncharacterized protein</fullName>
    </submittedName>
</protein>
<dbReference type="GO" id="GO:0019005">
    <property type="term" value="C:SCF ubiquitin ligase complex"/>
    <property type="evidence" value="ECO:0007669"/>
    <property type="project" value="TreeGrafter"/>
</dbReference>
<evidence type="ECO:0000256" key="2">
    <source>
        <dbReference type="SAM" id="MobiDB-lite"/>
    </source>
</evidence>
<evidence type="ECO:0000256" key="1">
    <source>
        <dbReference type="ARBA" id="ARBA00004430"/>
    </source>
</evidence>
<evidence type="ECO:0000313" key="3">
    <source>
        <dbReference type="EMBL" id="KAK3243429.1"/>
    </source>
</evidence>
<name>A0AAE0EX36_9CHLO</name>
<dbReference type="GO" id="GO:0005930">
    <property type="term" value="C:axoneme"/>
    <property type="evidence" value="ECO:0007669"/>
    <property type="project" value="UniProtKB-SubCell"/>
</dbReference>